<evidence type="ECO:0008006" key="3">
    <source>
        <dbReference type="Google" id="ProtNLM"/>
    </source>
</evidence>
<sequence>MGFPLPPELTTIVLEYVISEENANLALYATVNRDWQAIIERRTLSRIKINIAKRLAEFNQLPWDQTLWSQRRCHVRKIDLIVELESYDGEARTRYENEEEMQRNSNIFTISIQSLFNTLSEWPDNEAGVTLSIIARSPGDIKTRKWEPRILANDIWDIRHERSYLQFNEGAVGHRKLEPASTSLIASKLPRLYNLELVLDDNCKWNPHKKTSTEWYVVYKISDNTWNFADSIQFWLPSIHDLSLDFCYLALED</sequence>
<gene>
    <name evidence="1" type="ORF">N7472_005296</name>
</gene>
<keyword evidence="2" id="KW-1185">Reference proteome</keyword>
<proteinExistence type="predicted"/>
<dbReference type="AlphaFoldDB" id="A0A9W9MG01"/>
<protein>
    <recommendedName>
        <fullName evidence="3">F-box domain-containing protein</fullName>
    </recommendedName>
</protein>
<dbReference type="Proteomes" id="UP001150879">
    <property type="component" value="Unassembled WGS sequence"/>
</dbReference>
<evidence type="ECO:0000313" key="1">
    <source>
        <dbReference type="EMBL" id="KAJ5200092.1"/>
    </source>
</evidence>
<organism evidence="1 2">
    <name type="scientific">Penicillium cf. griseofulvum</name>
    <dbReference type="NCBI Taxonomy" id="2972120"/>
    <lineage>
        <taxon>Eukaryota</taxon>
        <taxon>Fungi</taxon>
        <taxon>Dikarya</taxon>
        <taxon>Ascomycota</taxon>
        <taxon>Pezizomycotina</taxon>
        <taxon>Eurotiomycetes</taxon>
        <taxon>Eurotiomycetidae</taxon>
        <taxon>Eurotiales</taxon>
        <taxon>Aspergillaceae</taxon>
        <taxon>Penicillium</taxon>
    </lineage>
</organism>
<accession>A0A9W9MG01</accession>
<reference evidence="1" key="1">
    <citation type="submission" date="2022-11" db="EMBL/GenBank/DDBJ databases">
        <authorList>
            <person name="Petersen C."/>
        </authorList>
    </citation>
    <scope>NUCLEOTIDE SEQUENCE</scope>
    <source>
        <strain evidence="1">IBT 16849</strain>
    </source>
</reference>
<evidence type="ECO:0000313" key="2">
    <source>
        <dbReference type="Proteomes" id="UP001150879"/>
    </source>
</evidence>
<name>A0A9W9MG01_9EURO</name>
<comment type="caution">
    <text evidence="1">The sequence shown here is derived from an EMBL/GenBank/DDBJ whole genome shotgun (WGS) entry which is preliminary data.</text>
</comment>
<dbReference type="EMBL" id="JAPQKP010000003">
    <property type="protein sequence ID" value="KAJ5200092.1"/>
    <property type="molecule type" value="Genomic_DNA"/>
</dbReference>
<reference evidence="1" key="2">
    <citation type="journal article" date="2023" name="IMA Fungus">
        <title>Comparative genomic study of the Penicillium genus elucidates a diverse pangenome and 15 lateral gene transfer events.</title>
        <authorList>
            <person name="Petersen C."/>
            <person name="Sorensen T."/>
            <person name="Nielsen M.R."/>
            <person name="Sondergaard T.E."/>
            <person name="Sorensen J.L."/>
            <person name="Fitzpatrick D.A."/>
            <person name="Frisvad J.C."/>
            <person name="Nielsen K.L."/>
        </authorList>
    </citation>
    <scope>NUCLEOTIDE SEQUENCE</scope>
    <source>
        <strain evidence="1">IBT 16849</strain>
    </source>
</reference>